<keyword evidence="1" id="KW-0067">ATP-binding</keyword>
<feature type="binding site" evidence="1">
    <location>
        <position position="48"/>
    </location>
    <ligand>
        <name>ATP</name>
        <dbReference type="ChEBI" id="CHEBI:30616"/>
    </ligand>
</feature>
<dbReference type="Gene3D" id="3.30.200.20">
    <property type="entry name" value="Phosphorylase Kinase, domain 1"/>
    <property type="match status" value="1"/>
</dbReference>
<keyword evidence="1" id="KW-0547">Nucleotide-binding</keyword>
<dbReference type="InterPro" id="IPR011009">
    <property type="entry name" value="Kinase-like_dom_sf"/>
</dbReference>
<dbReference type="InterPro" id="IPR017441">
    <property type="entry name" value="Protein_kinase_ATP_BS"/>
</dbReference>
<accession>C5LTI4</accession>
<sequence>MRNPQLDGDRFYANRFTYNKQRDLLGEGTYGKVYRAFDTFAKSRVALKLVRMVASHSFGADFLH</sequence>
<dbReference type="GeneID" id="9049666"/>
<proteinExistence type="predicted"/>
<protein>
    <recommendedName>
        <fullName evidence="4">Protein kinase domain-containing protein</fullName>
    </recommendedName>
</protein>
<dbReference type="SUPFAM" id="SSF56112">
    <property type="entry name" value="Protein kinase-like (PK-like)"/>
    <property type="match status" value="1"/>
</dbReference>
<dbReference type="PROSITE" id="PS00107">
    <property type="entry name" value="PROTEIN_KINASE_ATP"/>
    <property type="match status" value="1"/>
</dbReference>
<dbReference type="OrthoDB" id="1732493at2759"/>
<dbReference type="GO" id="GO:0005524">
    <property type="term" value="F:ATP binding"/>
    <property type="evidence" value="ECO:0007669"/>
    <property type="project" value="UniProtKB-UniRule"/>
</dbReference>
<evidence type="ECO:0000313" key="2">
    <source>
        <dbReference type="EMBL" id="EEQ99975.1"/>
    </source>
</evidence>
<evidence type="ECO:0000256" key="1">
    <source>
        <dbReference type="PROSITE-ProRule" id="PRU10141"/>
    </source>
</evidence>
<dbReference type="RefSeq" id="XP_002767258.1">
    <property type="nucleotide sequence ID" value="XM_002767212.1"/>
</dbReference>
<dbReference type="EMBL" id="GG685296">
    <property type="protein sequence ID" value="EEQ99975.1"/>
    <property type="molecule type" value="Genomic_DNA"/>
</dbReference>
<dbReference type="Proteomes" id="UP000007800">
    <property type="component" value="Unassembled WGS sequence"/>
</dbReference>
<dbReference type="AlphaFoldDB" id="C5LTI4"/>
<dbReference type="InParanoid" id="C5LTI4"/>
<evidence type="ECO:0000313" key="3">
    <source>
        <dbReference type="Proteomes" id="UP000007800"/>
    </source>
</evidence>
<name>C5LTI4_PERM5</name>
<organism evidence="3">
    <name type="scientific">Perkinsus marinus (strain ATCC 50983 / TXsc)</name>
    <dbReference type="NCBI Taxonomy" id="423536"/>
    <lineage>
        <taxon>Eukaryota</taxon>
        <taxon>Sar</taxon>
        <taxon>Alveolata</taxon>
        <taxon>Perkinsozoa</taxon>
        <taxon>Perkinsea</taxon>
        <taxon>Perkinsida</taxon>
        <taxon>Perkinsidae</taxon>
        <taxon>Perkinsus</taxon>
    </lineage>
</organism>
<evidence type="ECO:0008006" key="4">
    <source>
        <dbReference type="Google" id="ProtNLM"/>
    </source>
</evidence>
<gene>
    <name evidence="2" type="ORF">Pmar_PMAR022761</name>
</gene>
<keyword evidence="3" id="KW-1185">Reference proteome</keyword>
<reference evidence="2 3" key="1">
    <citation type="submission" date="2008-07" db="EMBL/GenBank/DDBJ databases">
        <authorList>
            <person name="El-Sayed N."/>
            <person name="Caler E."/>
            <person name="Inman J."/>
            <person name="Amedeo P."/>
            <person name="Hass B."/>
            <person name="Wortman J."/>
        </authorList>
    </citation>
    <scope>NUCLEOTIDE SEQUENCE [LARGE SCALE GENOMIC DNA]</scope>
    <source>
        <strain evidence="3">ATCC 50983 / TXsc</strain>
    </source>
</reference>